<organism evidence="3 4">
    <name type="scientific">Pygocentrus nattereri</name>
    <name type="common">Red-bellied piranha</name>
    <dbReference type="NCBI Taxonomy" id="42514"/>
    <lineage>
        <taxon>Eukaryota</taxon>
        <taxon>Metazoa</taxon>
        <taxon>Chordata</taxon>
        <taxon>Craniata</taxon>
        <taxon>Vertebrata</taxon>
        <taxon>Euteleostomi</taxon>
        <taxon>Actinopterygii</taxon>
        <taxon>Neopterygii</taxon>
        <taxon>Teleostei</taxon>
        <taxon>Ostariophysi</taxon>
        <taxon>Characiformes</taxon>
        <taxon>Characoidei</taxon>
        <taxon>Pygocentrus</taxon>
    </lineage>
</organism>
<gene>
    <name evidence="3" type="primary">CNBD1</name>
</gene>
<dbReference type="Pfam" id="PF00027">
    <property type="entry name" value="cNMP_binding"/>
    <property type="match status" value="1"/>
</dbReference>
<keyword evidence="4" id="KW-1185">Reference proteome</keyword>
<reference evidence="3" key="3">
    <citation type="submission" date="2025-09" db="UniProtKB">
        <authorList>
            <consortium name="Ensembl"/>
        </authorList>
    </citation>
    <scope>IDENTIFICATION</scope>
</reference>
<reference evidence="3 4" key="1">
    <citation type="submission" date="2020-10" db="EMBL/GenBank/DDBJ databases">
        <title>Pygocentrus nattereri (red-bellied piranha) genome, fPygNat1, primary haplotype.</title>
        <authorList>
            <person name="Myers G."/>
            <person name="Meyer A."/>
            <person name="Karagic N."/>
            <person name="Pippel M."/>
            <person name="Winkler S."/>
            <person name="Tracey A."/>
            <person name="Wood J."/>
            <person name="Formenti G."/>
            <person name="Howe K."/>
            <person name="Fedrigo O."/>
            <person name="Jarvis E.D."/>
        </authorList>
    </citation>
    <scope>NUCLEOTIDE SEQUENCE [LARGE SCALE GENOMIC DNA]</scope>
</reference>
<name>A0A3B4ED76_PYGNA</name>
<reference evidence="3" key="2">
    <citation type="submission" date="2025-08" db="UniProtKB">
        <authorList>
            <consortium name="Ensembl"/>
        </authorList>
    </citation>
    <scope>IDENTIFICATION</scope>
</reference>
<evidence type="ECO:0000313" key="4">
    <source>
        <dbReference type="Proteomes" id="UP001501920"/>
    </source>
</evidence>
<dbReference type="Gene3D" id="2.60.120.10">
    <property type="entry name" value="Jelly Rolls"/>
    <property type="match status" value="2"/>
</dbReference>
<dbReference type="OrthoDB" id="5966510at2759"/>
<dbReference type="RefSeq" id="XP_017555793.2">
    <property type="nucleotide sequence ID" value="XM_017700304.2"/>
</dbReference>
<dbReference type="InterPro" id="IPR000595">
    <property type="entry name" value="cNMP-bd_dom"/>
</dbReference>
<dbReference type="AlphaFoldDB" id="A0A3B4ED76"/>
<dbReference type="SMART" id="SM00100">
    <property type="entry name" value="cNMP"/>
    <property type="match status" value="1"/>
</dbReference>
<dbReference type="CDD" id="cd00038">
    <property type="entry name" value="CAP_ED"/>
    <property type="match status" value="1"/>
</dbReference>
<dbReference type="InterPro" id="IPR014710">
    <property type="entry name" value="RmlC-like_jellyroll"/>
</dbReference>
<protein>
    <recommendedName>
        <fullName evidence="2">Cyclic nucleotide-binding domain-containing protein</fullName>
    </recommendedName>
</protein>
<dbReference type="GeneID" id="108428922"/>
<evidence type="ECO:0000259" key="2">
    <source>
        <dbReference type="PROSITE" id="PS50042"/>
    </source>
</evidence>
<feature type="region of interest" description="Disordered" evidence="1">
    <location>
        <begin position="75"/>
        <end position="107"/>
    </location>
</feature>
<dbReference type="PROSITE" id="PS50042">
    <property type="entry name" value="CNMP_BINDING_3"/>
    <property type="match status" value="1"/>
</dbReference>
<dbReference type="GeneTree" id="ENSGT00390000001688"/>
<dbReference type="PANTHER" id="PTHR23011">
    <property type="entry name" value="CYCLIC NUCLEOTIDE-BINDING DOMAIN CONTAINING PROTEIN"/>
    <property type="match status" value="1"/>
</dbReference>
<dbReference type="PANTHER" id="PTHR23011:SF32">
    <property type="entry name" value="CYCLIC NUCLEOTIDE-BINDING DOMAIN-CONTAINING PROTEIN 1"/>
    <property type="match status" value="1"/>
</dbReference>
<dbReference type="InterPro" id="IPR018490">
    <property type="entry name" value="cNMP-bd_dom_sf"/>
</dbReference>
<sequence length="477" mass="52829">MPLPTASLSTQLLDIDGQRIIGINYSQLRALCRISGLRDGDISGSSEEAHEEFMNSYQRIFLRPKKTMPAIPLGQVGNISHAPQRPKAIESQTYQKRNRSQPRGKQTQEMLFNHAIKALKKIPIERSQQDLQAIHKMLKMFPCLTTQLAKPELHKVSSIAIIETWDRGQIVFGHNGFFLILKGSVKPYTHEAPKEDQKTPAIGVGGIFGSFEPPHSEANSIITQYALTLEPCEILKISHSGYAKLKKEILAQDYAMKESLIQGCQYYLDWPKLSIDHLAKLIQLKTFPANQVLVKEGKVCSFVAYIREGECTILQDIGSLINPAKKKGGGIKFVVVGKLGCLESFGEVSILEEQPSPCTIVTATEVQAGIIPPEALRGLDSVTISLMLQTAQPTCGKISQEEINKKYMRQEKSKEWDHIKAVHCPLRILQASINVHDANFPSLTHLSQMVLGSDFLSLPFSLSLSLSLSLLSPSNPG</sequence>
<evidence type="ECO:0000313" key="3">
    <source>
        <dbReference type="Ensembl" id="ENSPNAP00000033785.2"/>
    </source>
</evidence>
<dbReference type="Ensembl" id="ENSPNAT00000024972.2">
    <property type="protein sequence ID" value="ENSPNAP00000033785.2"/>
    <property type="gene ID" value="ENSPNAG00000022624.2"/>
</dbReference>
<proteinExistence type="predicted"/>
<dbReference type="Proteomes" id="UP001501920">
    <property type="component" value="Chromosome 3"/>
</dbReference>
<evidence type="ECO:0000256" key="1">
    <source>
        <dbReference type="SAM" id="MobiDB-lite"/>
    </source>
</evidence>
<feature type="domain" description="Cyclic nucleotide-binding" evidence="2">
    <location>
        <begin position="266"/>
        <end position="379"/>
    </location>
</feature>
<accession>A0A3B4ED76</accession>
<dbReference type="SUPFAM" id="SSF51206">
    <property type="entry name" value="cAMP-binding domain-like"/>
    <property type="match status" value="2"/>
</dbReference>